<comment type="caution">
    <text evidence="2">The sequence shown here is derived from an EMBL/GenBank/DDBJ whole genome shotgun (WGS) entry which is preliminary data.</text>
</comment>
<feature type="region of interest" description="Disordered" evidence="1">
    <location>
        <begin position="1"/>
        <end position="44"/>
    </location>
</feature>
<keyword evidence="3" id="KW-1185">Reference proteome</keyword>
<feature type="compositionally biased region" description="Basic and acidic residues" evidence="1">
    <location>
        <begin position="1"/>
        <end position="22"/>
    </location>
</feature>
<evidence type="ECO:0000256" key="1">
    <source>
        <dbReference type="SAM" id="MobiDB-lite"/>
    </source>
</evidence>
<dbReference type="AlphaFoldDB" id="A0A9X9XHM3"/>
<organism evidence="2 3">
    <name type="scientific">Neoroseomonas eburnea</name>
    <dbReference type="NCBI Taxonomy" id="1346889"/>
    <lineage>
        <taxon>Bacteria</taxon>
        <taxon>Pseudomonadati</taxon>
        <taxon>Pseudomonadota</taxon>
        <taxon>Alphaproteobacteria</taxon>
        <taxon>Acetobacterales</taxon>
        <taxon>Acetobacteraceae</taxon>
        <taxon>Neoroseomonas</taxon>
    </lineage>
</organism>
<evidence type="ECO:0000313" key="3">
    <source>
        <dbReference type="Proteomes" id="UP001138709"/>
    </source>
</evidence>
<accession>A0A9X9XHM3</accession>
<reference evidence="2" key="1">
    <citation type="submission" date="2020-01" db="EMBL/GenBank/DDBJ databases">
        <authorList>
            <person name="Rat A."/>
        </authorList>
    </citation>
    <scope>NUCLEOTIDE SEQUENCE</scope>
    <source>
        <strain evidence="2">LMG 31228</strain>
    </source>
</reference>
<dbReference type="Proteomes" id="UP001138709">
    <property type="component" value="Unassembled WGS sequence"/>
</dbReference>
<evidence type="ECO:0000313" key="2">
    <source>
        <dbReference type="EMBL" id="MBR0683209.1"/>
    </source>
</evidence>
<reference evidence="2" key="2">
    <citation type="journal article" date="2021" name="Syst. Appl. Microbiol.">
        <title>Roseomonas hellenica sp. nov., isolated from roots of wild-growing Alkanna tinctoria.</title>
        <authorList>
            <person name="Rat A."/>
            <person name="Naranjo H.D."/>
            <person name="Lebbe L."/>
            <person name="Cnockaert M."/>
            <person name="Krigas N."/>
            <person name="Grigoriadou K."/>
            <person name="Maloupa E."/>
            <person name="Willems A."/>
        </authorList>
    </citation>
    <scope>NUCLEOTIDE SEQUENCE</scope>
    <source>
        <strain evidence="2">LMG 31228</strain>
    </source>
</reference>
<protein>
    <submittedName>
        <fullName evidence="2">Uncharacterized protein</fullName>
    </submittedName>
</protein>
<name>A0A9X9XHM3_9PROT</name>
<dbReference type="EMBL" id="JAAEDL010000028">
    <property type="protein sequence ID" value="MBR0683209.1"/>
    <property type="molecule type" value="Genomic_DNA"/>
</dbReference>
<dbReference type="RefSeq" id="WP_211848782.1">
    <property type="nucleotide sequence ID" value="NZ_JAAEDL010000028.1"/>
</dbReference>
<gene>
    <name evidence="2" type="ORF">GXW74_22165</name>
</gene>
<feature type="region of interest" description="Disordered" evidence="1">
    <location>
        <begin position="64"/>
        <end position="109"/>
    </location>
</feature>
<sequence>MSRGEPKLLQPRIDRADRRDPSGPKAAGAEAVEPPLPVDAHARQPGLIQPLEIAGALTAKRATMAPAGFSPSRADARDAPAGRVGEGCRAVRGPIDPSPFNPVRHESAPAAATRIEVVAQRPRRGAAWLRRQQPKGGDPVSHRINRAVAPVARITAGA</sequence>
<proteinExistence type="predicted"/>